<dbReference type="EMBL" id="AKHW03006692">
    <property type="protein sequence ID" value="KYO19160.1"/>
    <property type="molecule type" value="Genomic_DNA"/>
</dbReference>
<evidence type="ECO:0000256" key="1">
    <source>
        <dbReference type="SAM" id="MobiDB-lite"/>
    </source>
</evidence>
<reference evidence="2 3" key="1">
    <citation type="journal article" date="2012" name="Genome Biol.">
        <title>Sequencing three crocodilian genomes to illuminate the evolution of archosaurs and amniotes.</title>
        <authorList>
            <person name="St John J.A."/>
            <person name="Braun E.L."/>
            <person name="Isberg S.R."/>
            <person name="Miles L.G."/>
            <person name="Chong A.Y."/>
            <person name="Gongora J."/>
            <person name="Dalzell P."/>
            <person name="Moran C."/>
            <person name="Bed'hom B."/>
            <person name="Abzhanov A."/>
            <person name="Burgess S.C."/>
            <person name="Cooksey A.M."/>
            <person name="Castoe T.A."/>
            <person name="Crawford N.G."/>
            <person name="Densmore L.D."/>
            <person name="Drew J.C."/>
            <person name="Edwards S.V."/>
            <person name="Faircloth B.C."/>
            <person name="Fujita M.K."/>
            <person name="Greenwold M.J."/>
            <person name="Hoffmann F.G."/>
            <person name="Howard J.M."/>
            <person name="Iguchi T."/>
            <person name="Janes D.E."/>
            <person name="Khan S.Y."/>
            <person name="Kohno S."/>
            <person name="de Koning A.J."/>
            <person name="Lance S.L."/>
            <person name="McCarthy F.M."/>
            <person name="McCormack J.E."/>
            <person name="Merchant M.E."/>
            <person name="Peterson D.G."/>
            <person name="Pollock D.D."/>
            <person name="Pourmand N."/>
            <person name="Raney B.J."/>
            <person name="Roessler K.A."/>
            <person name="Sanford J.R."/>
            <person name="Sawyer R.H."/>
            <person name="Schmidt C.J."/>
            <person name="Triplett E.W."/>
            <person name="Tuberville T.D."/>
            <person name="Venegas-Anaya M."/>
            <person name="Howard J.T."/>
            <person name="Jarvis E.D."/>
            <person name="Guillette L.J.Jr."/>
            <person name="Glenn T.C."/>
            <person name="Green R.E."/>
            <person name="Ray D.A."/>
        </authorList>
    </citation>
    <scope>NUCLEOTIDE SEQUENCE [LARGE SCALE GENOMIC DNA]</scope>
    <source>
        <strain evidence="2">KSC_2009_1</strain>
    </source>
</reference>
<feature type="region of interest" description="Disordered" evidence="1">
    <location>
        <begin position="45"/>
        <end position="99"/>
    </location>
</feature>
<comment type="caution">
    <text evidence="2">The sequence shown here is derived from an EMBL/GenBank/DDBJ whole genome shotgun (WGS) entry which is preliminary data.</text>
</comment>
<organism evidence="2 3">
    <name type="scientific">Alligator mississippiensis</name>
    <name type="common">American alligator</name>
    <dbReference type="NCBI Taxonomy" id="8496"/>
    <lineage>
        <taxon>Eukaryota</taxon>
        <taxon>Metazoa</taxon>
        <taxon>Chordata</taxon>
        <taxon>Craniata</taxon>
        <taxon>Vertebrata</taxon>
        <taxon>Euteleostomi</taxon>
        <taxon>Archelosauria</taxon>
        <taxon>Archosauria</taxon>
        <taxon>Crocodylia</taxon>
        <taxon>Alligatoridae</taxon>
        <taxon>Alligatorinae</taxon>
        <taxon>Alligator</taxon>
    </lineage>
</organism>
<feature type="compositionally biased region" description="Polar residues" evidence="1">
    <location>
        <begin position="57"/>
        <end position="69"/>
    </location>
</feature>
<gene>
    <name evidence="2" type="ORF">Y1Q_0006516</name>
</gene>
<keyword evidence="3" id="KW-1185">Reference proteome</keyword>
<protein>
    <submittedName>
        <fullName evidence="2">Uncharacterized protein</fullName>
    </submittedName>
</protein>
<sequence length="99" mass="10634">MALLKLAMPASLRYISHIFSIGKATAGEAILEILSVGNSQQYNPELEAYPGTRGSLGPSSAVFTTSNNLGKHPNLSEQRSDAGKKLVQRLGPEPELQRN</sequence>
<dbReference type="Proteomes" id="UP000050525">
    <property type="component" value="Unassembled WGS sequence"/>
</dbReference>
<evidence type="ECO:0000313" key="2">
    <source>
        <dbReference type="EMBL" id="KYO19160.1"/>
    </source>
</evidence>
<name>A0A151M3X6_ALLMI</name>
<accession>A0A151M3X6</accession>
<proteinExistence type="predicted"/>
<evidence type="ECO:0000313" key="3">
    <source>
        <dbReference type="Proteomes" id="UP000050525"/>
    </source>
</evidence>
<dbReference type="AlphaFoldDB" id="A0A151M3X6"/>